<evidence type="ECO:0000256" key="1">
    <source>
        <dbReference type="ARBA" id="ARBA00001971"/>
    </source>
</evidence>
<comment type="similarity">
    <text evidence="2 7">Belongs to the cytochrome P450 family.</text>
</comment>
<dbReference type="Proteomes" id="UP001140562">
    <property type="component" value="Unassembled WGS sequence"/>
</dbReference>
<dbReference type="GO" id="GO:0016705">
    <property type="term" value="F:oxidoreductase activity, acting on paired donors, with incorporation or reduction of molecular oxygen"/>
    <property type="evidence" value="ECO:0007669"/>
    <property type="project" value="InterPro"/>
</dbReference>
<keyword evidence="7" id="KW-0503">Monooxygenase</keyword>
<comment type="caution">
    <text evidence="8">The sequence shown here is derived from an EMBL/GenBank/DDBJ whole genome shotgun (WGS) entry which is preliminary data.</text>
</comment>
<evidence type="ECO:0008006" key="10">
    <source>
        <dbReference type="Google" id="ProtNLM"/>
    </source>
</evidence>
<evidence type="ECO:0000256" key="4">
    <source>
        <dbReference type="ARBA" id="ARBA00022723"/>
    </source>
</evidence>
<keyword evidence="7" id="KW-0560">Oxidoreductase</keyword>
<dbReference type="GO" id="GO:0005506">
    <property type="term" value="F:iron ion binding"/>
    <property type="evidence" value="ECO:0007669"/>
    <property type="project" value="InterPro"/>
</dbReference>
<dbReference type="PANTHER" id="PTHR24305">
    <property type="entry name" value="CYTOCHROME P450"/>
    <property type="match status" value="1"/>
</dbReference>
<accession>A0A9W8X037</accession>
<gene>
    <name evidence="8" type="ORF">N0V87_005374</name>
</gene>
<evidence type="ECO:0000313" key="8">
    <source>
        <dbReference type="EMBL" id="KAJ4336510.1"/>
    </source>
</evidence>
<keyword evidence="9" id="KW-1185">Reference proteome</keyword>
<dbReference type="InterPro" id="IPR050121">
    <property type="entry name" value="Cytochrome_P450_monoxygenase"/>
</dbReference>
<dbReference type="InterPro" id="IPR002401">
    <property type="entry name" value="Cyt_P450_E_grp-I"/>
</dbReference>
<evidence type="ECO:0000256" key="7">
    <source>
        <dbReference type="RuleBase" id="RU000461"/>
    </source>
</evidence>
<dbReference type="CDD" id="cd11058">
    <property type="entry name" value="CYP60B-like"/>
    <property type="match status" value="1"/>
</dbReference>
<dbReference type="GO" id="GO:0004497">
    <property type="term" value="F:monooxygenase activity"/>
    <property type="evidence" value="ECO:0007669"/>
    <property type="project" value="UniProtKB-KW"/>
</dbReference>
<dbReference type="AlphaFoldDB" id="A0A9W8X037"/>
<dbReference type="PANTHER" id="PTHR24305:SF210">
    <property type="entry name" value="CYTOCHROME P450 MONOOXYGENASE ASQL-RELATED"/>
    <property type="match status" value="1"/>
</dbReference>
<keyword evidence="5 6" id="KW-0408">Iron</keyword>
<evidence type="ECO:0000256" key="2">
    <source>
        <dbReference type="ARBA" id="ARBA00010617"/>
    </source>
</evidence>
<dbReference type="InterPro" id="IPR001128">
    <property type="entry name" value="Cyt_P450"/>
</dbReference>
<evidence type="ECO:0000313" key="9">
    <source>
        <dbReference type="Proteomes" id="UP001140562"/>
    </source>
</evidence>
<evidence type="ECO:0000256" key="6">
    <source>
        <dbReference type="PIRSR" id="PIRSR602401-1"/>
    </source>
</evidence>
<name>A0A9W8X037_9PLEO</name>
<dbReference type="PRINTS" id="PR00463">
    <property type="entry name" value="EP450I"/>
</dbReference>
<organism evidence="8 9">
    <name type="scientific">Didymella glomerata</name>
    <dbReference type="NCBI Taxonomy" id="749621"/>
    <lineage>
        <taxon>Eukaryota</taxon>
        <taxon>Fungi</taxon>
        <taxon>Dikarya</taxon>
        <taxon>Ascomycota</taxon>
        <taxon>Pezizomycotina</taxon>
        <taxon>Dothideomycetes</taxon>
        <taxon>Pleosporomycetidae</taxon>
        <taxon>Pleosporales</taxon>
        <taxon>Pleosporineae</taxon>
        <taxon>Didymellaceae</taxon>
        <taxon>Didymella</taxon>
    </lineage>
</organism>
<proteinExistence type="inferred from homology"/>
<feature type="binding site" description="axial binding residue" evidence="6">
    <location>
        <position position="442"/>
    </location>
    <ligand>
        <name>heme</name>
        <dbReference type="ChEBI" id="CHEBI:30413"/>
    </ligand>
    <ligandPart>
        <name>Fe</name>
        <dbReference type="ChEBI" id="CHEBI:18248"/>
    </ligandPart>
</feature>
<dbReference type="Pfam" id="PF00067">
    <property type="entry name" value="p450"/>
    <property type="match status" value="1"/>
</dbReference>
<reference evidence="8" key="1">
    <citation type="submission" date="2022-10" db="EMBL/GenBank/DDBJ databases">
        <title>Tapping the CABI collections for fungal endophytes: first genome assemblies for Collariella, Neodidymelliopsis, Ascochyta clinopodiicola, Didymella pomorum, Didymosphaeria variabile, Neocosmospora piperis and Neocucurbitaria cava.</title>
        <authorList>
            <person name="Hill R."/>
        </authorList>
    </citation>
    <scope>NUCLEOTIDE SEQUENCE</scope>
    <source>
        <strain evidence="8">IMI 360193</strain>
    </source>
</reference>
<dbReference type="PROSITE" id="PS00086">
    <property type="entry name" value="CYTOCHROME_P450"/>
    <property type="match status" value="1"/>
</dbReference>
<evidence type="ECO:0000256" key="5">
    <source>
        <dbReference type="ARBA" id="ARBA00023004"/>
    </source>
</evidence>
<dbReference type="OrthoDB" id="1470350at2759"/>
<dbReference type="InterPro" id="IPR017972">
    <property type="entry name" value="Cyt_P450_CS"/>
</dbReference>
<dbReference type="PRINTS" id="PR00385">
    <property type="entry name" value="P450"/>
</dbReference>
<dbReference type="InterPro" id="IPR036396">
    <property type="entry name" value="Cyt_P450_sf"/>
</dbReference>
<dbReference type="EMBL" id="JAPEUV010000048">
    <property type="protein sequence ID" value="KAJ4336510.1"/>
    <property type="molecule type" value="Genomic_DNA"/>
</dbReference>
<comment type="cofactor">
    <cofactor evidence="1 6">
        <name>heme</name>
        <dbReference type="ChEBI" id="CHEBI:30413"/>
    </cofactor>
</comment>
<dbReference type="GO" id="GO:0020037">
    <property type="term" value="F:heme binding"/>
    <property type="evidence" value="ECO:0007669"/>
    <property type="project" value="InterPro"/>
</dbReference>
<protein>
    <recommendedName>
        <fullName evidence="10">Cytochrome P450</fullName>
    </recommendedName>
</protein>
<dbReference type="SUPFAM" id="SSF48264">
    <property type="entry name" value="Cytochrome P450"/>
    <property type="match status" value="1"/>
</dbReference>
<evidence type="ECO:0000256" key="3">
    <source>
        <dbReference type="ARBA" id="ARBA00022617"/>
    </source>
</evidence>
<dbReference type="Gene3D" id="1.10.630.10">
    <property type="entry name" value="Cytochrome P450"/>
    <property type="match status" value="1"/>
</dbReference>
<keyword evidence="4 6" id="KW-0479">Metal-binding</keyword>
<keyword evidence="3 6" id="KW-0349">Heme</keyword>
<sequence length="446" mass="50497">MAMTQHALLVACFVVFGLASKIVYNLWLHPLAKYPGPLLARITDFVYWYHWLRGRLPYFIEATHKVYGSRVRIGPNRVSYIEPEAWKDISGHNTKGKTLRVIKDPGFYINSPHLKEPSLLIELDDGKHASLRKLFTHGFSDRALKAQEPLIRTHVDKMISNIRQEAASGRPVDMVKLYNCCTFDIIGELAFGESLGLLENSELNAWVESILYGLEDAAFYALVLAYPILGYFVRFFLSEEKKTASLANAQYSEDRVRKRMDKGAVTEKPDFWTLVLSQHDSGALNFEQMKSNADLFMAAGSETTATMLSGLTYNLLKNPDKLKKVVDEVRSSFAGEDELTIGNIHHLKYLNACFEESMRIYPSTPLGPPRVVTQTGTVCNDVLPLGTKVSISMLSAYHSSSNFTDPAKFIPERWLDDTPEHERYAHDRREVFQPFSMGPRNCIGKK</sequence>